<protein>
    <submittedName>
        <fullName evidence="2">VOC family protein</fullName>
    </submittedName>
</protein>
<dbReference type="EMBL" id="JAERTX010000014">
    <property type="protein sequence ID" value="MBM9461198.1"/>
    <property type="molecule type" value="Genomic_DNA"/>
</dbReference>
<dbReference type="InterPro" id="IPR029068">
    <property type="entry name" value="Glyas_Bleomycin-R_OHBP_Dase"/>
</dbReference>
<comment type="caution">
    <text evidence="2">The sequence shown here is derived from an EMBL/GenBank/DDBJ whole genome shotgun (WGS) entry which is preliminary data.</text>
</comment>
<dbReference type="Proteomes" id="UP000663791">
    <property type="component" value="Unassembled WGS sequence"/>
</dbReference>
<dbReference type="SUPFAM" id="SSF54593">
    <property type="entry name" value="Glyoxalase/Bleomycin resistance protein/Dihydroxybiphenyl dioxygenase"/>
    <property type="match status" value="1"/>
</dbReference>
<sequence>MRIGHVIVPADDLDAQLGFYERLGLSVRFRDGDRYAALTDGTTTLGLAGPGEQPVAGRTVLSLEVDDLDAVVADLADAGTETGPVVVGPHERRVLVHDRAGNPVTLYEKLA</sequence>
<proteinExistence type="predicted"/>
<dbReference type="Pfam" id="PF00903">
    <property type="entry name" value="Glyoxalase"/>
    <property type="match status" value="1"/>
</dbReference>
<evidence type="ECO:0000259" key="1">
    <source>
        <dbReference type="PROSITE" id="PS51819"/>
    </source>
</evidence>
<dbReference type="PROSITE" id="PS51819">
    <property type="entry name" value="VOC"/>
    <property type="match status" value="1"/>
</dbReference>
<reference evidence="2" key="1">
    <citation type="submission" date="2021-01" db="EMBL/GenBank/DDBJ databases">
        <title>Novel species in genus Nocardioides.</title>
        <authorList>
            <person name="Zhang G."/>
        </authorList>
    </citation>
    <scope>NUCLEOTIDE SEQUENCE</scope>
    <source>
        <strain evidence="2">Zg-536</strain>
    </source>
</reference>
<gene>
    <name evidence="2" type="ORF">JK386_14950</name>
</gene>
<accession>A0A938YAQ8</accession>
<dbReference type="InterPro" id="IPR037523">
    <property type="entry name" value="VOC_core"/>
</dbReference>
<dbReference type="Gene3D" id="3.10.180.10">
    <property type="entry name" value="2,3-Dihydroxybiphenyl 1,2-Dioxygenase, domain 1"/>
    <property type="match status" value="1"/>
</dbReference>
<dbReference type="RefSeq" id="WP_205292514.1">
    <property type="nucleotide sequence ID" value="NZ_CP074406.1"/>
</dbReference>
<evidence type="ECO:0000313" key="2">
    <source>
        <dbReference type="EMBL" id="MBM9461198.1"/>
    </source>
</evidence>
<keyword evidence="3" id="KW-1185">Reference proteome</keyword>
<dbReference type="InterPro" id="IPR004360">
    <property type="entry name" value="Glyas_Fos-R_dOase_dom"/>
</dbReference>
<dbReference type="AlphaFoldDB" id="A0A938YAQ8"/>
<evidence type="ECO:0000313" key="3">
    <source>
        <dbReference type="Proteomes" id="UP000663791"/>
    </source>
</evidence>
<feature type="domain" description="VOC" evidence="1">
    <location>
        <begin position="2"/>
        <end position="109"/>
    </location>
</feature>
<organism evidence="2 3">
    <name type="scientific">Nocardioides faecalis</name>
    <dbReference type="NCBI Taxonomy" id="2803858"/>
    <lineage>
        <taxon>Bacteria</taxon>
        <taxon>Bacillati</taxon>
        <taxon>Actinomycetota</taxon>
        <taxon>Actinomycetes</taxon>
        <taxon>Propionibacteriales</taxon>
        <taxon>Nocardioidaceae</taxon>
        <taxon>Nocardioides</taxon>
    </lineage>
</organism>
<name>A0A938YAQ8_9ACTN</name>